<evidence type="ECO:0008006" key="2">
    <source>
        <dbReference type="Google" id="ProtNLM"/>
    </source>
</evidence>
<dbReference type="GO" id="GO:0006364">
    <property type="term" value="P:rRNA processing"/>
    <property type="evidence" value="ECO:0007669"/>
    <property type="project" value="InterPro"/>
</dbReference>
<dbReference type="SUPFAM" id="SSF53098">
    <property type="entry name" value="Ribonuclease H-like"/>
    <property type="match status" value="1"/>
</dbReference>
<dbReference type="AlphaFoldDB" id="A0A381Y7Q3"/>
<name>A0A381Y7Q3_9ZZZZ</name>
<evidence type="ECO:0000313" key="1">
    <source>
        <dbReference type="EMBL" id="SVA72940.1"/>
    </source>
</evidence>
<organism evidence="1">
    <name type="scientific">marine metagenome</name>
    <dbReference type="NCBI Taxonomy" id="408172"/>
    <lineage>
        <taxon>unclassified sequences</taxon>
        <taxon>metagenomes</taxon>
        <taxon>ecological metagenomes</taxon>
    </lineage>
</organism>
<dbReference type="Gene3D" id="3.30.420.140">
    <property type="entry name" value="YqgF/RNase H-like domain"/>
    <property type="match status" value="1"/>
</dbReference>
<dbReference type="InterPro" id="IPR005227">
    <property type="entry name" value="YqgF"/>
</dbReference>
<gene>
    <name evidence="1" type="ORF">METZ01_LOCUS125794</name>
</gene>
<dbReference type="EMBL" id="UINC01017559">
    <property type="protein sequence ID" value="SVA72940.1"/>
    <property type="molecule type" value="Genomic_DNA"/>
</dbReference>
<dbReference type="CDD" id="cd16964">
    <property type="entry name" value="YqgF"/>
    <property type="match status" value="1"/>
</dbReference>
<dbReference type="NCBIfam" id="TIGR00250">
    <property type="entry name" value="RNAse_H_YqgF"/>
    <property type="match status" value="1"/>
</dbReference>
<proteinExistence type="predicted"/>
<dbReference type="InterPro" id="IPR012337">
    <property type="entry name" value="RNaseH-like_sf"/>
</dbReference>
<protein>
    <recommendedName>
        <fullName evidence="2">YqgF/RNase H-like domain-containing protein</fullName>
    </recommendedName>
</protein>
<dbReference type="Pfam" id="PF03652">
    <property type="entry name" value="RuvX"/>
    <property type="match status" value="1"/>
</dbReference>
<dbReference type="InterPro" id="IPR037027">
    <property type="entry name" value="YqgF/RNaseH-like_dom_sf"/>
</dbReference>
<sequence>MAFPRNAISRNGGGAAVAKLAQEERAVLILVGLPYLPSGLKGTQAKLTEKFICDLTALTKVSIKTVDERMSTIEASQMLAQFPHNKNRIRKNRGIIDSASATIILQAYLDSQL</sequence>
<accession>A0A381Y7Q3</accession>
<reference evidence="1" key="1">
    <citation type="submission" date="2018-05" db="EMBL/GenBank/DDBJ databases">
        <authorList>
            <person name="Lanie J.A."/>
            <person name="Ng W.-L."/>
            <person name="Kazmierczak K.M."/>
            <person name="Andrzejewski T.M."/>
            <person name="Davidsen T.M."/>
            <person name="Wayne K.J."/>
            <person name="Tettelin H."/>
            <person name="Glass J.I."/>
            <person name="Rusch D."/>
            <person name="Podicherti R."/>
            <person name="Tsui H.-C.T."/>
            <person name="Winkler M.E."/>
        </authorList>
    </citation>
    <scope>NUCLEOTIDE SEQUENCE</scope>
</reference>